<sequence length="117" mass="13656">MYIISIYTALDRDNGLQSAQSYVIHYTNANYIHVYIQRSPNNELRTYTWTAKPIIHLMIYFVLADYNNNSTDKTEQHTMTTHTRCVYIVGGSEVIFLGIFYPRYNIPRLSLLPVKVS</sequence>
<reference evidence="1" key="1">
    <citation type="submission" date="2018-04" db="EMBL/GenBank/DDBJ databases">
        <title>Transcriptome of Schizaphis graminum biotype I.</title>
        <authorList>
            <person name="Scully E.D."/>
            <person name="Geib S.M."/>
            <person name="Palmer N.A."/>
            <person name="Koch K."/>
            <person name="Bradshaw J."/>
            <person name="Heng-Moss T."/>
            <person name="Sarath G."/>
        </authorList>
    </citation>
    <scope>NUCLEOTIDE SEQUENCE</scope>
</reference>
<dbReference type="EMBL" id="GGMR01016232">
    <property type="protein sequence ID" value="MBY28851.1"/>
    <property type="molecule type" value="Transcribed_RNA"/>
</dbReference>
<dbReference type="AlphaFoldDB" id="A0A2S2PHC9"/>
<protein>
    <submittedName>
        <fullName evidence="1">Uncharacterized protein</fullName>
    </submittedName>
</protein>
<name>A0A2S2PHC9_SCHGA</name>
<organism evidence="1">
    <name type="scientific">Schizaphis graminum</name>
    <name type="common">Green bug aphid</name>
    <dbReference type="NCBI Taxonomy" id="13262"/>
    <lineage>
        <taxon>Eukaryota</taxon>
        <taxon>Metazoa</taxon>
        <taxon>Ecdysozoa</taxon>
        <taxon>Arthropoda</taxon>
        <taxon>Hexapoda</taxon>
        <taxon>Insecta</taxon>
        <taxon>Pterygota</taxon>
        <taxon>Neoptera</taxon>
        <taxon>Paraneoptera</taxon>
        <taxon>Hemiptera</taxon>
        <taxon>Sternorrhyncha</taxon>
        <taxon>Aphidomorpha</taxon>
        <taxon>Aphidoidea</taxon>
        <taxon>Aphididae</taxon>
        <taxon>Aphidini</taxon>
        <taxon>Schizaphis</taxon>
    </lineage>
</organism>
<evidence type="ECO:0000313" key="1">
    <source>
        <dbReference type="EMBL" id="MBY28851.1"/>
    </source>
</evidence>
<accession>A0A2S2PHC9</accession>
<gene>
    <name evidence="1" type="ORF">g.176469</name>
</gene>
<proteinExistence type="predicted"/>